<dbReference type="GO" id="GO:0051301">
    <property type="term" value="P:cell division"/>
    <property type="evidence" value="ECO:0007669"/>
    <property type="project" value="UniProtKB-KW"/>
</dbReference>
<comment type="similarity">
    <text evidence="2">Belongs to the SMC family. SMC3 subfamily.</text>
</comment>
<dbReference type="Gene3D" id="1.20.1060.20">
    <property type="match status" value="1"/>
</dbReference>
<keyword evidence="7" id="KW-0131">Cell cycle</keyword>
<evidence type="ECO:0000256" key="8">
    <source>
        <dbReference type="PIRNR" id="PIRNR005719"/>
    </source>
</evidence>
<dbReference type="Pfam" id="PF02463">
    <property type="entry name" value="SMC_N"/>
    <property type="match status" value="1"/>
</dbReference>
<evidence type="ECO:0000256" key="5">
    <source>
        <dbReference type="ARBA" id="ARBA00023054"/>
    </source>
</evidence>
<feature type="coiled-coil region" evidence="9">
    <location>
        <begin position="976"/>
        <end position="1024"/>
    </location>
</feature>
<dbReference type="Gene3D" id="3.30.70.1620">
    <property type="match status" value="1"/>
</dbReference>
<keyword evidence="5 9" id="KW-0175">Coiled coil</keyword>
<evidence type="ECO:0000256" key="3">
    <source>
        <dbReference type="ARBA" id="ARBA00022618"/>
    </source>
</evidence>
<dbReference type="OrthoDB" id="431497at2759"/>
<dbReference type="GO" id="GO:0030892">
    <property type="term" value="C:mitotic cohesin complex"/>
    <property type="evidence" value="ECO:0007669"/>
    <property type="project" value="EnsemblFungi"/>
</dbReference>
<feature type="coiled-coil region" evidence="9">
    <location>
        <begin position="683"/>
        <end position="745"/>
    </location>
</feature>
<reference evidence="11 12" key="1">
    <citation type="journal article" date="2009" name="Nature">
        <title>Evolution of pathogenicity and sexual reproduction in eight Candida genomes.</title>
        <authorList>
            <person name="Butler G."/>
            <person name="Rasmussen M.D."/>
            <person name="Lin M.F."/>
            <person name="Santos M.A."/>
            <person name="Sakthikumar S."/>
            <person name="Munro C.A."/>
            <person name="Rheinbay E."/>
            <person name="Grabherr M."/>
            <person name="Forche A."/>
            <person name="Reedy J.L."/>
            <person name="Agrafioti I."/>
            <person name="Arnaud M.B."/>
            <person name="Bates S."/>
            <person name="Brown A.J."/>
            <person name="Brunke S."/>
            <person name="Costanzo M.C."/>
            <person name="Fitzpatrick D.A."/>
            <person name="de Groot P.W."/>
            <person name="Harris D."/>
            <person name="Hoyer L.L."/>
            <person name="Hube B."/>
            <person name="Klis F.M."/>
            <person name="Kodira C."/>
            <person name="Lennard N."/>
            <person name="Logue M.E."/>
            <person name="Martin R."/>
            <person name="Neiman A.M."/>
            <person name="Nikolaou E."/>
            <person name="Quail M.A."/>
            <person name="Quinn J."/>
            <person name="Santos M.C."/>
            <person name="Schmitzberger F.F."/>
            <person name="Sherlock G."/>
            <person name="Shah P."/>
            <person name="Silverstein K.A."/>
            <person name="Skrzypek M.S."/>
            <person name="Soll D."/>
            <person name="Staggs R."/>
            <person name="Stansfield I."/>
            <person name="Stumpf M.P."/>
            <person name="Sudbery P.E."/>
            <person name="Srikantha T."/>
            <person name="Zeng Q."/>
            <person name="Berman J."/>
            <person name="Berriman M."/>
            <person name="Heitman J."/>
            <person name="Gow N.A."/>
            <person name="Lorenz M.C."/>
            <person name="Birren B.W."/>
            <person name="Kellis M."/>
            <person name="Cuomo C.A."/>
        </authorList>
    </citation>
    <scope>NUCLEOTIDE SEQUENCE [LARGE SCALE GENOMIC DNA]</scope>
    <source>
        <strain evidence="12">ATCC 11503 / BCRC 21390 / CBS 2605 / JCM 1781 / NBRC 1676 / NRRL YB-4239</strain>
    </source>
</reference>
<feature type="domain" description="SMC hinge" evidence="10">
    <location>
        <begin position="522"/>
        <end position="637"/>
    </location>
</feature>
<dbReference type="GO" id="GO:0005524">
    <property type="term" value="F:ATP binding"/>
    <property type="evidence" value="ECO:0007669"/>
    <property type="project" value="InterPro"/>
</dbReference>
<dbReference type="InterPro" id="IPR036277">
    <property type="entry name" value="SMC_hinge_sf"/>
</dbReference>
<dbReference type="GO" id="GO:0042802">
    <property type="term" value="F:identical protein binding"/>
    <property type="evidence" value="ECO:0007669"/>
    <property type="project" value="EnsemblFungi"/>
</dbReference>
<name>A5DXN7_LODEL</name>
<dbReference type="HOGENOM" id="CLU_001042_5_0_1"/>
<dbReference type="GO" id="GO:1990414">
    <property type="term" value="P:replication-born double-strand break repair via sister chromatid exchange"/>
    <property type="evidence" value="ECO:0007669"/>
    <property type="project" value="EnsemblFungi"/>
</dbReference>
<dbReference type="GeneID" id="5234548"/>
<dbReference type="Pfam" id="PF06470">
    <property type="entry name" value="SMC_hinge"/>
    <property type="match status" value="1"/>
</dbReference>
<dbReference type="GO" id="GO:0051177">
    <property type="term" value="P:meiotic sister chromatid cohesion"/>
    <property type="evidence" value="ECO:0007669"/>
    <property type="project" value="EnsemblFungi"/>
</dbReference>
<gene>
    <name evidence="11" type="ORF">LELG_02124</name>
</gene>
<sequence length="1211" mass="137856">MHIKKIKIQGFKTYKNETIVNQLSPHCNAVVGRNGSGKSNFFAAIRFVLSDAYTHMTREERQSLIHDGSGTIMSAYVEVVFDNTDKRFPIGKDEISIRRTIGLKKDDYSLDGKSATRSDVMHLLESAGFSRSNPYYIVPQGRITSLTNSKDHERLLLLKEVSGANVFENKLKESMKEMAQSEMKCQRIDEALQNIQERINDLQIESADLKDFQHLEKQKKILEFNIFDREINELNESIEELSSRHEQLLAESHNDLSTMEKREKLCVNLQNAIKDLNVNLKVVTAEKEEAFMEHDSLLKLFATKEVALNELRNSLEGSGETLDGLEKQMREVEMALCEAGDAVKKHEPHLNKLQDQEKILKSQLQELIAEQRALYSKQFRFQKHATKEQRDTWLSKEISRLRKESKLKEQEIKEISALLLNFENEDNKISGKISEAEKFSTEYADEISTLKLANTELKTKITECVDSRKHLWREEIKLRSVKDSLTNDLINTTNSLNQTMAPSVAQGLSAVTKAAQRLDLESNIYGTVAELFSINEKYKVAAEAIAGTSLFHVVVDTDATAATLIEELNRNKSGRITFIPLNRIEPLNIQYPDSQENQCIPLISKIKCNDENVGKAMQQIFGKALVVKDLQRGSELSRKFKLTCITLDGDRADVKGAISGGYRDYKVSRIDALKLQRIAKTELKKTEVELEKVVEKINQCNQTITSVNNELQLNTRDLDKLLESIEQLKQDLVQATTRRLQLQESIFASRANLVSLQSARDAIISKIKHHEQELDSDFSRSLSDNEAEKLQKLNSEIAAVELQMDQILATITVEENEHNELDNTRQRLVNQCNMLAQQIRTFGDKKVNVQALEELESECNLLKYKLAKVLLRSEELVVVHKKISDEIAQNEEALSKANKQQLTSMTSFETYQKESSRIVNQKLIKEQTKAEINNSIKNLGIIPQFGSDDFAGLTTDEMAHQLKKVNEDLVKYSHINRKALEQYNQFTKQQEDLRSRREDLDVSKQSIEDLIKNLQKQKKDAIMNSFKQVAEAFHNVFEQLVPQGIGYLTLQRKPSLSSESQLQNQEHQTQDVDFDEASDYQDSIDNYTGVAISVSFNSKDDEQQKIEQLSGGQKSLCAIALIFAIQHCDPAPFYLFDEIDSNLDTQYRTSVAALIKSLSSQAQFICTTFRPELLSLAADKFYGVVFTNKVSNILEIDKEEAMNFVEGHSST</sequence>
<dbReference type="FunFam" id="3.40.50.300:FF:000424">
    <property type="entry name" value="Structural maintenance of chromosomes 3"/>
    <property type="match status" value="1"/>
</dbReference>
<dbReference type="EMBL" id="CH981525">
    <property type="protein sequence ID" value="EDK43945.1"/>
    <property type="molecule type" value="Genomic_DNA"/>
</dbReference>
<dbReference type="SUPFAM" id="SSF75553">
    <property type="entry name" value="Smc hinge domain"/>
    <property type="match status" value="1"/>
</dbReference>
<dbReference type="GO" id="GO:0007064">
    <property type="term" value="P:mitotic sister chromatid cohesion"/>
    <property type="evidence" value="ECO:0007669"/>
    <property type="project" value="EnsemblFungi"/>
</dbReference>
<dbReference type="GO" id="GO:0007130">
    <property type="term" value="P:synaptonemal complex assembly"/>
    <property type="evidence" value="ECO:0007669"/>
    <property type="project" value="EnsemblFungi"/>
</dbReference>
<comment type="subcellular location">
    <subcellularLocation>
        <location evidence="1 8">Nucleus</location>
    </subcellularLocation>
</comment>
<evidence type="ECO:0000256" key="1">
    <source>
        <dbReference type="ARBA" id="ARBA00004123"/>
    </source>
</evidence>
<dbReference type="Proteomes" id="UP000001996">
    <property type="component" value="Unassembled WGS sequence"/>
</dbReference>
<evidence type="ECO:0000313" key="12">
    <source>
        <dbReference type="Proteomes" id="UP000001996"/>
    </source>
</evidence>
<dbReference type="eggNOG" id="KOG0964">
    <property type="taxonomic scope" value="Eukaryota"/>
</dbReference>
<feature type="coiled-coil region" evidence="9">
    <location>
        <begin position="164"/>
        <end position="370"/>
    </location>
</feature>
<protein>
    <recommendedName>
        <fullName evidence="8">Structural maintenance of chromosomes protein</fullName>
    </recommendedName>
</protein>
<evidence type="ECO:0000256" key="4">
    <source>
        <dbReference type="ARBA" id="ARBA00022776"/>
    </source>
</evidence>
<evidence type="ECO:0000256" key="9">
    <source>
        <dbReference type="SAM" id="Coils"/>
    </source>
</evidence>
<dbReference type="GO" id="GO:0007131">
    <property type="term" value="P:reciprocal meiotic recombination"/>
    <property type="evidence" value="ECO:0007669"/>
    <property type="project" value="EnsemblFungi"/>
</dbReference>
<dbReference type="InterPro" id="IPR041741">
    <property type="entry name" value="SMC3_ABC_euk"/>
</dbReference>
<dbReference type="GO" id="GO:0005634">
    <property type="term" value="C:nucleus"/>
    <property type="evidence" value="ECO:0007669"/>
    <property type="project" value="UniProtKB-SubCell"/>
</dbReference>
<dbReference type="FunCoup" id="A5DXN7">
    <property type="interactions" value="1198"/>
</dbReference>
<keyword evidence="3" id="KW-0132">Cell division</keyword>
<dbReference type="InterPro" id="IPR024704">
    <property type="entry name" value="SMC"/>
</dbReference>
<accession>A5DXN7</accession>
<organism evidence="11 12">
    <name type="scientific">Lodderomyces elongisporus (strain ATCC 11503 / CBS 2605 / JCM 1781 / NBRC 1676 / NRRL YB-4239)</name>
    <name type="common">Yeast</name>
    <name type="synonym">Saccharomyces elongisporus</name>
    <dbReference type="NCBI Taxonomy" id="379508"/>
    <lineage>
        <taxon>Eukaryota</taxon>
        <taxon>Fungi</taxon>
        <taxon>Dikarya</taxon>
        <taxon>Ascomycota</taxon>
        <taxon>Saccharomycotina</taxon>
        <taxon>Pichiomycetes</taxon>
        <taxon>Debaryomycetaceae</taxon>
        <taxon>Candida/Lodderomyces clade</taxon>
        <taxon>Lodderomyces</taxon>
    </lineage>
</organism>
<proteinExistence type="inferred from homology"/>
<dbReference type="InterPro" id="IPR027417">
    <property type="entry name" value="P-loop_NTPase"/>
</dbReference>
<keyword evidence="6 8" id="KW-0539">Nucleus</keyword>
<dbReference type="Gene3D" id="3.40.50.300">
    <property type="entry name" value="P-loop containing nucleotide triphosphate hydrolases"/>
    <property type="match status" value="2"/>
</dbReference>
<evidence type="ECO:0000313" key="11">
    <source>
        <dbReference type="EMBL" id="EDK43945.1"/>
    </source>
</evidence>
<dbReference type="GO" id="GO:0019901">
    <property type="term" value="F:protein kinase binding"/>
    <property type="evidence" value="ECO:0007669"/>
    <property type="project" value="EnsemblFungi"/>
</dbReference>
<keyword evidence="12" id="KW-1185">Reference proteome</keyword>
<evidence type="ECO:0000256" key="2">
    <source>
        <dbReference type="ARBA" id="ARBA00005917"/>
    </source>
</evidence>
<dbReference type="PIRSF" id="PIRSF005719">
    <property type="entry name" value="SMC"/>
    <property type="match status" value="1"/>
</dbReference>
<dbReference type="InterPro" id="IPR003395">
    <property type="entry name" value="RecF/RecN/SMC_N"/>
</dbReference>
<evidence type="ECO:0000256" key="6">
    <source>
        <dbReference type="ARBA" id="ARBA00023242"/>
    </source>
</evidence>
<dbReference type="InterPro" id="IPR010935">
    <property type="entry name" value="SMC_hinge"/>
</dbReference>
<dbReference type="FunFam" id="3.40.50.300:FF:000370">
    <property type="entry name" value="Structural maintenance of chromosomes 3"/>
    <property type="match status" value="1"/>
</dbReference>
<dbReference type="SUPFAM" id="SSF52540">
    <property type="entry name" value="P-loop containing nucleoside triphosphate hydrolases"/>
    <property type="match status" value="1"/>
</dbReference>
<feature type="coiled-coil region" evidence="9">
    <location>
        <begin position="783"/>
        <end position="900"/>
    </location>
</feature>
<evidence type="ECO:0000256" key="7">
    <source>
        <dbReference type="ARBA" id="ARBA00023306"/>
    </source>
</evidence>
<dbReference type="SMART" id="SM00968">
    <property type="entry name" value="SMC_hinge"/>
    <property type="match status" value="1"/>
</dbReference>
<dbReference type="AlphaFoldDB" id="A5DXN7"/>
<dbReference type="OMA" id="GQKTVCA"/>
<dbReference type="PANTHER" id="PTHR43977">
    <property type="entry name" value="STRUCTURAL MAINTENANCE OF CHROMOSOMES PROTEIN 3"/>
    <property type="match status" value="1"/>
</dbReference>
<dbReference type="GO" id="GO:0000086">
    <property type="term" value="P:G2/M transition of mitotic cell cycle"/>
    <property type="evidence" value="ECO:0007669"/>
    <property type="project" value="EnsemblFungi"/>
</dbReference>
<dbReference type="KEGG" id="lel:PVL30_002096"/>
<dbReference type="STRING" id="379508.A5DXN7"/>
<dbReference type="GO" id="GO:0016887">
    <property type="term" value="F:ATP hydrolysis activity"/>
    <property type="evidence" value="ECO:0007669"/>
    <property type="project" value="EnsemblFungi"/>
</dbReference>
<dbReference type="CDD" id="cd03272">
    <property type="entry name" value="ABC_SMC3_euk"/>
    <property type="match status" value="1"/>
</dbReference>
<dbReference type="InParanoid" id="A5DXN7"/>
<dbReference type="VEuPathDB" id="FungiDB:LELG_02124"/>
<evidence type="ECO:0000259" key="10">
    <source>
        <dbReference type="SMART" id="SM00968"/>
    </source>
</evidence>
<keyword evidence="4" id="KW-0498">Mitosis</keyword>